<dbReference type="PRINTS" id="PR00411">
    <property type="entry name" value="PNDRDTASEI"/>
</dbReference>
<evidence type="ECO:0000256" key="5">
    <source>
        <dbReference type="ARBA" id="ARBA00023002"/>
    </source>
</evidence>
<dbReference type="Proteomes" id="UP000504882">
    <property type="component" value="Unassembled WGS sequence"/>
</dbReference>
<dbReference type="PRINTS" id="PR00368">
    <property type="entry name" value="FADPNR"/>
</dbReference>
<proteinExistence type="inferred from homology"/>
<dbReference type="InterPro" id="IPR051169">
    <property type="entry name" value="NADH-Q_oxidoreductase"/>
</dbReference>
<reference evidence="7 8" key="1">
    <citation type="submission" date="2019-03" db="EMBL/GenBank/DDBJ databases">
        <title>Genomic features of bacteria from cold environments.</title>
        <authorList>
            <person name="Shen L."/>
        </authorList>
    </citation>
    <scope>NUCLEOTIDE SEQUENCE [LARGE SCALE GENOMIC DNA]</scope>
    <source>
        <strain evidence="8">T3246-1</strain>
    </source>
</reference>
<dbReference type="SUPFAM" id="SSF51905">
    <property type="entry name" value="FAD/NAD(P)-binding domain"/>
    <property type="match status" value="1"/>
</dbReference>
<keyword evidence="4" id="KW-0274">FAD</keyword>
<evidence type="ECO:0000256" key="2">
    <source>
        <dbReference type="ARBA" id="ARBA00005272"/>
    </source>
</evidence>
<dbReference type="InterPro" id="IPR023753">
    <property type="entry name" value="FAD/NAD-binding_dom"/>
</dbReference>
<feature type="domain" description="FAD/NAD(P)-binding" evidence="6">
    <location>
        <begin position="4"/>
        <end position="293"/>
    </location>
</feature>
<keyword evidence="8" id="KW-1185">Reference proteome</keyword>
<evidence type="ECO:0000256" key="4">
    <source>
        <dbReference type="ARBA" id="ARBA00022827"/>
    </source>
</evidence>
<gene>
    <name evidence="7" type="ORF">EXU48_21950</name>
</gene>
<keyword evidence="3" id="KW-0285">Flavoprotein</keyword>
<comment type="caution">
    <text evidence="7">The sequence shown here is derived from an EMBL/GenBank/DDBJ whole genome shotgun (WGS) entry which is preliminary data.</text>
</comment>
<dbReference type="InterPro" id="IPR036188">
    <property type="entry name" value="FAD/NAD-bd_sf"/>
</dbReference>
<dbReference type="Pfam" id="PF07992">
    <property type="entry name" value="Pyr_redox_2"/>
    <property type="match status" value="1"/>
</dbReference>
<evidence type="ECO:0000313" key="7">
    <source>
        <dbReference type="EMBL" id="TDE88975.1"/>
    </source>
</evidence>
<dbReference type="RefSeq" id="WP_133109833.1">
    <property type="nucleotide sequence ID" value="NZ_SMNA01000014.1"/>
</dbReference>
<sequence length="394" mass="42013">MKHRIVILGAGYSGAATTTRLAQRLQLDEVEITLVNAEPDFVERVRLHQLAAGQDLSPRPLREAYAGTGVRVRVARVDGVDVTARTVAVTDADGERELGYDTLVYALGSTQADGGVPGVAEHAHEVASRRGALRLRDRLAELGDGGRVVVVGGGLTGIEAATEIAEAHPHLWVAMTVRGELGDRLSPAGRTHLRRVADRLGLTVHEHTEVERVGPAGVVTADGTPIAADITVWTGGFTTHPIAAASALTVTDVGRIVVDAAMRSVSHPDVYAVGDAGQARGWRERPLRMSCASGIPMGWQAADSIVAELTGAGAPRMPLVYVQQCLSLGRRDGLIQMVTFDDRPLSLVLTGRFAARYKELICRGAALVAGRARWVPYPARRRRISTRPSLALVD</sequence>
<keyword evidence="5" id="KW-0560">Oxidoreductase</keyword>
<evidence type="ECO:0000256" key="3">
    <source>
        <dbReference type="ARBA" id="ARBA00022630"/>
    </source>
</evidence>
<protein>
    <submittedName>
        <fullName evidence="7">Oxidoreductase</fullName>
    </submittedName>
</protein>
<dbReference type="PANTHER" id="PTHR42913">
    <property type="entry name" value="APOPTOSIS-INDUCING FACTOR 1"/>
    <property type="match status" value="1"/>
</dbReference>
<dbReference type="Gene3D" id="3.50.50.100">
    <property type="match status" value="1"/>
</dbReference>
<organism evidence="7 8">
    <name type="scientific">Occultella glacieicola</name>
    <dbReference type="NCBI Taxonomy" id="2518684"/>
    <lineage>
        <taxon>Bacteria</taxon>
        <taxon>Bacillati</taxon>
        <taxon>Actinomycetota</taxon>
        <taxon>Actinomycetes</taxon>
        <taxon>Micrococcales</taxon>
        <taxon>Ruaniaceae</taxon>
        <taxon>Occultella</taxon>
    </lineage>
</organism>
<evidence type="ECO:0000313" key="8">
    <source>
        <dbReference type="Proteomes" id="UP000504882"/>
    </source>
</evidence>
<comment type="cofactor">
    <cofactor evidence="1">
        <name>FAD</name>
        <dbReference type="ChEBI" id="CHEBI:57692"/>
    </cofactor>
</comment>
<name>A0ABY2DXZ2_9MICO</name>
<comment type="similarity">
    <text evidence="2">Belongs to the NADH dehydrogenase family.</text>
</comment>
<accession>A0ABY2DXZ2</accession>
<dbReference type="PANTHER" id="PTHR42913:SF3">
    <property type="entry name" value="64 KDA MITOCHONDRIAL NADH DEHYDROGENASE (EUROFUNG)"/>
    <property type="match status" value="1"/>
</dbReference>
<evidence type="ECO:0000256" key="1">
    <source>
        <dbReference type="ARBA" id="ARBA00001974"/>
    </source>
</evidence>
<dbReference type="EMBL" id="SMNA01000014">
    <property type="protein sequence ID" value="TDE88975.1"/>
    <property type="molecule type" value="Genomic_DNA"/>
</dbReference>
<evidence type="ECO:0000259" key="6">
    <source>
        <dbReference type="Pfam" id="PF07992"/>
    </source>
</evidence>